<feature type="domain" description="Pyruvate/ketoisovalerate oxidoreductase catalytic" evidence="2">
    <location>
        <begin position="11"/>
        <end position="167"/>
    </location>
</feature>
<dbReference type="Gene3D" id="3.40.50.970">
    <property type="match status" value="1"/>
</dbReference>
<keyword evidence="1" id="KW-0560">Oxidoreductase</keyword>
<evidence type="ECO:0000259" key="3">
    <source>
        <dbReference type="Pfam" id="PF01855"/>
    </source>
</evidence>
<dbReference type="FunFam" id="3.40.50.970:FF:000022">
    <property type="entry name" value="2-oxoglutarate ferredoxin oxidoreductase alpha subunit"/>
    <property type="match status" value="1"/>
</dbReference>
<dbReference type="Gene3D" id="3.40.50.920">
    <property type="match status" value="1"/>
</dbReference>
<dbReference type="AlphaFoldDB" id="A0A2J6WR77"/>
<dbReference type="Proteomes" id="UP000242881">
    <property type="component" value="Unassembled WGS sequence"/>
</dbReference>
<feature type="domain" description="Pyruvate flavodoxin/ferredoxin oxidoreductase pyrimidine binding" evidence="3">
    <location>
        <begin position="197"/>
        <end position="432"/>
    </location>
</feature>
<accession>A0A2J6WR77</accession>
<organism evidence="4 5">
    <name type="scientific">Calditerrivibrio nitroreducens</name>
    <dbReference type="NCBI Taxonomy" id="477976"/>
    <lineage>
        <taxon>Bacteria</taxon>
        <taxon>Pseudomonadati</taxon>
        <taxon>Deferribacterota</taxon>
        <taxon>Deferribacteres</taxon>
        <taxon>Deferribacterales</taxon>
        <taxon>Calditerrivibrionaceae</taxon>
    </lineage>
</organism>
<dbReference type="GO" id="GO:0016903">
    <property type="term" value="F:oxidoreductase activity, acting on the aldehyde or oxo group of donors"/>
    <property type="evidence" value="ECO:0007669"/>
    <property type="project" value="InterPro"/>
</dbReference>
<dbReference type="InterPro" id="IPR050722">
    <property type="entry name" value="Pyruvate:ferred/Flavod_OxRd"/>
</dbReference>
<dbReference type="EMBL" id="PNIN01000014">
    <property type="protein sequence ID" value="PMP72896.1"/>
    <property type="molecule type" value="Genomic_DNA"/>
</dbReference>
<evidence type="ECO:0000259" key="2">
    <source>
        <dbReference type="Pfam" id="PF01558"/>
    </source>
</evidence>
<proteinExistence type="predicted"/>
<dbReference type="InterPro" id="IPR009014">
    <property type="entry name" value="Transketo_C/PFOR_II"/>
</dbReference>
<protein>
    <submittedName>
        <fullName evidence="4">2-oxoacid:acceptor oxidoreductase subunit alpha</fullName>
    </submittedName>
</protein>
<evidence type="ECO:0000313" key="5">
    <source>
        <dbReference type="Proteomes" id="UP000242881"/>
    </source>
</evidence>
<sequence>MLKIKIGGPAGLGIMSTGLMLSKLFKRLGYTVHGYPEYPSLIRGGYNNYLIIADTNEVYAPYKKYDILVALTDVAITNEKIDEGMILLADIESTKDKTNLKGKVLDLPFKKILSKLEVNEIAKNSIALGALIKLFNLDFDCLDEMLKENYSNEKLYKINHQAAIEGYNTIQERINFSVSKKDTERIVLSGNEAISLGAITAGVNFFATYPMTPASSILHFLAEHEKSFNIITKHTEDEISAINMAIGASYAGARSMVATSGGGFSLMVEGLGLAAIAETPIVIVESQRPGPATGMPTWTEQGDLKFVLNASQDEFVRVVLTPGDVEELFYFTFEAFNLAEKYHIPVFILSDKFLSESHFTTKPFKTDHLQIDRGLIFGGDPEKPMEFFPRYKEVEKGVGMRTIPGTPGGLYKAPGNEHDEYGFVTDNAENRVIQQKRRFKKINYITNDIPHPKLYGKIDAEITVVCWGSVKMQMMEILKITDRINFIHFPAIYPLDWSKVKTMLENRNLIIVENNMTAQLKSVIAENTGLIIEKTILKYDGRPFFADELYEKITGEAL</sequence>
<reference evidence="4 5" key="1">
    <citation type="submission" date="2018-01" db="EMBL/GenBank/DDBJ databases">
        <title>Metagenomic assembled genomes from two thermal pools in the Uzon Caldera, Kamchatka, Russia.</title>
        <authorList>
            <person name="Wilkins L."/>
            <person name="Ettinger C."/>
        </authorList>
    </citation>
    <scope>NUCLEOTIDE SEQUENCE [LARGE SCALE GENOMIC DNA]</scope>
    <source>
        <strain evidence="4">ZAV-05</strain>
    </source>
</reference>
<name>A0A2J6WR77_9BACT</name>
<dbReference type="NCBIfam" id="TIGR03710">
    <property type="entry name" value="OAFO_sf"/>
    <property type="match status" value="1"/>
</dbReference>
<evidence type="ECO:0000313" key="4">
    <source>
        <dbReference type="EMBL" id="PMP72896.1"/>
    </source>
</evidence>
<dbReference type="InterPro" id="IPR002880">
    <property type="entry name" value="Pyrv_Fd/Flavodoxin_OxRdtase_N"/>
</dbReference>
<dbReference type="InterPro" id="IPR029061">
    <property type="entry name" value="THDP-binding"/>
</dbReference>
<gene>
    <name evidence="4" type="ORF">C0187_00750</name>
</gene>
<evidence type="ECO:0000256" key="1">
    <source>
        <dbReference type="ARBA" id="ARBA00023002"/>
    </source>
</evidence>
<dbReference type="CDD" id="cd07034">
    <property type="entry name" value="TPP_PYR_PFOR_IOR-alpha_like"/>
    <property type="match status" value="1"/>
</dbReference>
<dbReference type="PANTHER" id="PTHR32154:SF20">
    <property type="entry name" value="2-OXOGLUTARATE OXIDOREDUCTASE SUBUNIT KORA"/>
    <property type="match status" value="1"/>
</dbReference>
<dbReference type="Pfam" id="PF01855">
    <property type="entry name" value="POR_N"/>
    <property type="match status" value="1"/>
</dbReference>
<dbReference type="Pfam" id="PF01558">
    <property type="entry name" value="POR"/>
    <property type="match status" value="1"/>
</dbReference>
<dbReference type="Gene3D" id="3.40.920.10">
    <property type="entry name" value="Pyruvate-ferredoxin oxidoreductase, PFOR, domain III"/>
    <property type="match status" value="1"/>
</dbReference>
<dbReference type="RefSeq" id="WP_424606323.1">
    <property type="nucleotide sequence ID" value="NZ_JBNAVA010000016.1"/>
</dbReference>
<comment type="caution">
    <text evidence="4">The sequence shown here is derived from an EMBL/GenBank/DDBJ whole genome shotgun (WGS) entry which is preliminary data.</text>
</comment>
<dbReference type="InterPro" id="IPR019752">
    <property type="entry name" value="Pyrv/ketoisovalerate_OxRed_cat"/>
</dbReference>
<dbReference type="InterPro" id="IPR022367">
    <property type="entry name" value="2-oxoacid/accept_OxRdtase_asu"/>
</dbReference>
<dbReference type="GO" id="GO:0006979">
    <property type="term" value="P:response to oxidative stress"/>
    <property type="evidence" value="ECO:0007669"/>
    <property type="project" value="TreeGrafter"/>
</dbReference>
<dbReference type="InterPro" id="IPR002869">
    <property type="entry name" value="Pyrv_flavodox_OxRed_cen"/>
</dbReference>
<dbReference type="SUPFAM" id="SSF52922">
    <property type="entry name" value="TK C-terminal domain-like"/>
    <property type="match status" value="1"/>
</dbReference>
<dbReference type="SUPFAM" id="SSF53323">
    <property type="entry name" value="Pyruvate-ferredoxin oxidoreductase, PFOR, domain III"/>
    <property type="match status" value="1"/>
</dbReference>
<dbReference type="SUPFAM" id="SSF52518">
    <property type="entry name" value="Thiamin diphosphate-binding fold (THDP-binding)"/>
    <property type="match status" value="1"/>
</dbReference>
<dbReference type="PANTHER" id="PTHR32154">
    <property type="entry name" value="PYRUVATE-FLAVODOXIN OXIDOREDUCTASE-RELATED"/>
    <property type="match status" value="1"/>
</dbReference>